<reference evidence="1 2" key="1">
    <citation type="submission" date="2018-06" db="EMBL/GenBank/DDBJ databases">
        <authorList>
            <consortium name="Pathogen Informatics"/>
            <person name="Doyle S."/>
        </authorList>
    </citation>
    <scope>NUCLEOTIDE SEQUENCE [LARGE SCALE GENOMIC DNA]</scope>
    <source>
        <strain evidence="1 2">NCTC13533</strain>
    </source>
</reference>
<evidence type="ECO:0000313" key="1">
    <source>
        <dbReference type="EMBL" id="STD01206.1"/>
    </source>
</evidence>
<dbReference type="InterPro" id="IPR011990">
    <property type="entry name" value="TPR-like_helical_dom_sf"/>
</dbReference>
<dbReference type="EMBL" id="UFVQ01000003">
    <property type="protein sequence ID" value="STD01206.1"/>
    <property type="molecule type" value="Genomic_DNA"/>
</dbReference>
<dbReference type="Gene3D" id="1.25.40.10">
    <property type="entry name" value="Tetratricopeptide repeat domain"/>
    <property type="match status" value="1"/>
</dbReference>
<dbReference type="AlphaFoldDB" id="A0A376E4G9"/>
<name>A0A376E4G9_CHRCU</name>
<evidence type="ECO:0008006" key="3">
    <source>
        <dbReference type="Google" id="ProtNLM"/>
    </source>
</evidence>
<dbReference type="RefSeq" id="WP_181876085.1">
    <property type="nucleotide sequence ID" value="NZ_UFVQ01000003.1"/>
</dbReference>
<dbReference type="Proteomes" id="UP000255224">
    <property type="component" value="Unassembled WGS sequence"/>
</dbReference>
<dbReference type="Pfam" id="PF13181">
    <property type="entry name" value="TPR_8"/>
    <property type="match status" value="2"/>
</dbReference>
<evidence type="ECO:0000313" key="2">
    <source>
        <dbReference type="Proteomes" id="UP000255224"/>
    </source>
</evidence>
<protein>
    <recommendedName>
        <fullName evidence="3">Tetratricopeptide repeat protein</fullName>
    </recommendedName>
</protein>
<dbReference type="SUPFAM" id="SSF48452">
    <property type="entry name" value="TPR-like"/>
    <property type="match status" value="1"/>
</dbReference>
<sequence>MGNNNIPVEKIILWNKKMLEKVKKEDYKKGIIWVYTSLADEYLDVGKSDEAVKYLNTAKKLSDKYSTDNFTVGSIYQVYSRMYYELNLNDIALKHNSKAIYYGKNIENSYEKKKFLQYAYAIRGTLYYNVENKDSAIIYIKKANQIDESPGILSTIANHYLDYSPNQDSARKYLNKAVQVIKKKWQKN</sequence>
<proteinExistence type="predicted"/>
<gene>
    <name evidence="1" type="ORF">NCTC13533_03079</name>
</gene>
<accession>A0A376E4G9</accession>
<dbReference type="InterPro" id="IPR019734">
    <property type="entry name" value="TPR_rpt"/>
</dbReference>
<organism evidence="1 2">
    <name type="scientific">Chryseobacterium carnipullorum</name>
    <dbReference type="NCBI Taxonomy" id="1124835"/>
    <lineage>
        <taxon>Bacteria</taxon>
        <taxon>Pseudomonadati</taxon>
        <taxon>Bacteroidota</taxon>
        <taxon>Flavobacteriia</taxon>
        <taxon>Flavobacteriales</taxon>
        <taxon>Weeksellaceae</taxon>
        <taxon>Chryseobacterium group</taxon>
        <taxon>Chryseobacterium</taxon>
    </lineage>
</organism>
<dbReference type="SMART" id="SM00028">
    <property type="entry name" value="TPR"/>
    <property type="match status" value="2"/>
</dbReference>